<evidence type="ECO:0000256" key="5">
    <source>
        <dbReference type="ARBA" id="ARBA00023242"/>
    </source>
</evidence>
<dbReference type="Proteomes" id="UP000472727">
    <property type="component" value="Unassembled WGS sequence"/>
</dbReference>
<evidence type="ECO:0000256" key="2">
    <source>
        <dbReference type="ARBA" id="ARBA00004123"/>
    </source>
</evidence>
<dbReference type="PANTHER" id="PTHR15502">
    <property type="entry name" value="CALCINEURIN-BINDING PROTEIN CABIN 1-RELATED"/>
    <property type="match status" value="1"/>
</dbReference>
<dbReference type="GO" id="GO:0031491">
    <property type="term" value="F:nucleosome binding"/>
    <property type="evidence" value="ECO:0007669"/>
    <property type="project" value="TreeGrafter"/>
</dbReference>
<dbReference type="GO" id="GO:0005634">
    <property type="term" value="C:nucleus"/>
    <property type="evidence" value="ECO:0007669"/>
    <property type="project" value="UniProtKB-SubCell"/>
</dbReference>
<name>A0A6G1LRJ5_ORBOL</name>
<dbReference type="InterPro" id="IPR033053">
    <property type="entry name" value="Hir3/CABIN1"/>
</dbReference>
<comment type="similarity">
    <text evidence="3">Belongs to the HIR3 family.</text>
</comment>
<evidence type="ECO:0000313" key="6">
    <source>
        <dbReference type="EMBL" id="KAF3205461.1"/>
    </source>
</evidence>
<comment type="subcellular location">
    <subcellularLocation>
        <location evidence="2">Nucleus</location>
    </subcellularLocation>
</comment>
<evidence type="ECO:0000256" key="1">
    <source>
        <dbReference type="ARBA" id="ARBA00002687"/>
    </source>
</evidence>
<comment type="caution">
    <text evidence="6">The sequence shown here is derived from an EMBL/GenBank/DDBJ whole genome shotgun (WGS) entry which is preliminary data.</text>
</comment>
<reference evidence="6 7" key="1">
    <citation type="submission" date="2019-06" db="EMBL/GenBank/DDBJ databases">
        <authorList>
            <person name="Palmer J.M."/>
        </authorList>
    </citation>
    <scope>NUCLEOTIDE SEQUENCE [LARGE SCALE GENOMIC DNA]</scope>
    <source>
        <strain evidence="6 7">TWF106</strain>
    </source>
</reference>
<protein>
    <recommendedName>
        <fullName evidence="4">Histone transcription regulator 3 homolog</fullName>
    </recommendedName>
</protein>
<organism evidence="6 7">
    <name type="scientific">Orbilia oligospora</name>
    <name type="common">Nematode-trapping fungus</name>
    <name type="synonym">Arthrobotrys oligospora</name>
    <dbReference type="NCBI Taxonomy" id="2813651"/>
    <lineage>
        <taxon>Eukaryota</taxon>
        <taxon>Fungi</taxon>
        <taxon>Dikarya</taxon>
        <taxon>Ascomycota</taxon>
        <taxon>Pezizomycotina</taxon>
        <taxon>Orbiliomycetes</taxon>
        <taxon>Orbiliales</taxon>
        <taxon>Orbiliaceae</taxon>
        <taxon>Orbilia</taxon>
    </lineage>
</organism>
<keyword evidence="5" id="KW-0539">Nucleus</keyword>
<dbReference type="EMBL" id="WIWS01000116">
    <property type="protein sequence ID" value="KAF3205461.1"/>
    <property type="molecule type" value="Genomic_DNA"/>
</dbReference>
<dbReference type="GO" id="GO:0000417">
    <property type="term" value="C:HIR complex"/>
    <property type="evidence" value="ECO:0007669"/>
    <property type="project" value="TreeGrafter"/>
</dbReference>
<proteinExistence type="inferred from homology"/>
<evidence type="ECO:0000313" key="7">
    <source>
        <dbReference type="Proteomes" id="UP000472727"/>
    </source>
</evidence>
<comment type="function">
    <text evidence="1">Has a role in a nucleosome assembly pathway that is required for the integrity of heterochromatin and proper chromosome segregation.</text>
</comment>
<evidence type="ECO:0000256" key="4">
    <source>
        <dbReference type="ARBA" id="ARBA00014848"/>
    </source>
</evidence>
<gene>
    <name evidence="6" type="primary">HIR3_2</name>
    <name evidence="6" type="ORF">TWF106_001099</name>
</gene>
<dbReference type="GO" id="GO:0006325">
    <property type="term" value="P:chromatin organization"/>
    <property type="evidence" value="ECO:0007669"/>
    <property type="project" value="InterPro"/>
</dbReference>
<dbReference type="AlphaFoldDB" id="A0A6G1LRJ5"/>
<accession>A0A6G1LRJ5</accession>
<dbReference type="PANTHER" id="PTHR15502:SF7">
    <property type="entry name" value="CALCINEURIN-BINDING PROTEIN CABIN-1"/>
    <property type="match status" value="1"/>
</dbReference>
<sequence>MASWTALNILEDSEDEEVADNTQEIQIEEALKLHQKALKLHSEKEWKLAGETFEELFRSEIFQQDQTEDLKNRHYGYGTYCT</sequence>
<evidence type="ECO:0000256" key="3">
    <source>
        <dbReference type="ARBA" id="ARBA00007335"/>
    </source>
</evidence>